<dbReference type="InterPro" id="IPR036152">
    <property type="entry name" value="Asp/glu_Ase-like_sf"/>
</dbReference>
<dbReference type="NCBIfam" id="TIGR00519">
    <property type="entry name" value="asnASE_I"/>
    <property type="match status" value="1"/>
</dbReference>
<comment type="caution">
    <text evidence="5">The sequence shown here is derived from an EMBL/GenBank/DDBJ whole genome shotgun (WGS) entry which is preliminary data.</text>
</comment>
<name>A0A1F7GFP2_9BACT</name>
<feature type="domain" description="Asparaginase/glutaminase C-terminal" evidence="4">
    <location>
        <begin position="212"/>
        <end position="321"/>
    </location>
</feature>
<evidence type="ECO:0000259" key="3">
    <source>
        <dbReference type="Pfam" id="PF00710"/>
    </source>
</evidence>
<evidence type="ECO:0000259" key="4">
    <source>
        <dbReference type="Pfam" id="PF17763"/>
    </source>
</evidence>
<reference evidence="5 6" key="1">
    <citation type="journal article" date="2016" name="Nat. Commun.">
        <title>Thousands of microbial genomes shed light on interconnected biogeochemical processes in an aquifer system.</title>
        <authorList>
            <person name="Anantharaman K."/>
            <person name="Brown C.T."/>
            <person name="Hug L.A."/>
            <person name="Sharon I."/>
            <person name="Castelle C.J."/>
            <person name="Probst A.J."/>
            <person name="Thomas B.C."/>
            <person name="Singh A."/>
            <person name="Wilkins M.J."/>
            <person name="Karaoz U."/>
            <person name="Brodie E.L."/>
            <person name="Williams K.H."/>
            <person name="Hubbard S.S."/>
            <person name="Banfield J.F."/>
        </authorList>
    </citation>
    <scope>NUCLEOTIDE SEQUENCE [LARGE SCALE GENOMIC DNA]</scope>
</reference>
<dbReference type="CDD" id="cd08963">
    <property type="entry name" value="L-asparaginase_I"/>
    <property type="match status" value="1"/>
</dbReference>
<feature type="domain" description="L-asparaginase N-terminal" evidence="3">
    <location>
        <begin position="8"/>
        <end position="184"/>
    </location>
</feature>
<dbReference type="PROSITE" id="PS51732">
    <property type="entry name" value="ASN_GLN_ASE_3"/>
    <property type="match status" value="1"/>
</dbReference>
<protein>
    <recommendedName>
        <fullName evidence="7">Asparaginase</fullName>
    </recommendedName>
</protein>
<dbReference type="InterPro" id="IPR006033">
    <property type="entry name" value="AsnA_fam"/>
</dbReference>
<proteinExistence type="predicted"/>
<feature type="active site" description="O-isoaspartyl threonine intermediate" evidence="2">
    <location>
        <position position="17"/>
    </location>
</feature>
<dbReference type="Pfam" id="PF00710">
    <property type="entry name" value="Asparaginase"/>
    <property type="match status" value="1"/>
</dbReference>
<organism evidence="5 6">
    <name type="scientific">Candidatus Roizmanbacteria bacterium RIFCSPHIGHO2_01_FULL_39_8</name>
    <dbReference type="NCBI Taxonomy" id="1802033"/>
    <lineage>
        <taxon>Bacteria</taxon>
        <taxon>Candidatus Roizmaniibacteriota</taxon>
    </lineage>
</organism>
<dbReference type="PANTHER" id="PTHR11707">
    <property type="entry name" value="L-ASPARAGINASE"/>
    <property type="match status" value="1"/>
</dbReference>
<dbReference type="Gene3D" id="3.40.50.40">
    <property type="match status" value="1"/>
</dbReference>
<dbReference type="EMBL" id="MFZI01000080">
    <property type="protein sequence ID" value="OGK17759.1"/>
    <property type="molecule type" value="Genomic_DNA"/>
</dbReference>
<dbReference type="InterPro" id="IPR037152">
    <property type="entry name" value="L-asparaginase_N_sf"/>
</dbReference>
<dbReference type="InterPro" id="IPR006034">
    <property type="entry name" value="Asparaginase/glutaminase-like"/>
</dbReference>
<evidence type="ECO:0000313" key="6">
    <source>
        <dbReference type="Proteomes" id="UP000177026"/>
    </source>
</evidence>
<evidence type="ECO:0000313" key="5">
    <source>
        <dbReference type="EMBL" id="OGK17759.1"/>
    </source>
</evidence>
<evidence type="ECO:0000256" key="1">
    <source>
        <dbReference type="ARBA" id="ARBA00022801"/>
    </source>
</evidence>
<dbReference type="InterPro" id="IPR027473">
    <property type="entry name" value="L-asparaginase_C"/>
</dbReference>
<dbReference type="AlphaFoldDB" id="A0A1F7GFP2"/>
<dbReference type="PANTHER" id="PTHR11707:SF28">
    <property type="entry name" value="60 KDA LYSOPHOSPHOLIPASE"/>
    <property type="match status" value="1"/>
</dbReference>
<dbReference type="PIRSF" id="PIRSF500176">
    <property type="entry name" value="L_ASNase"/>
    <property type="match status" value="1"/>
</dbReference>
<dbReference type="InterPro" id="IPR027474">
    <property type="entry name" value="L-asparaginase_N"/>
</dbReference>
<gene>
    <name evidence="5" type="ORF">A2866_02155</name>
</gene>
<dbReference type="SMART" id="SM00870">
    <property type="entry name" value="Asparaginase"/>
    <property type="match status" value="1"/>
</dbReference>
<evidence type="ECO:0000256" key="2">
    <source>
        <dbReference type="PIRSR" id="PIRSR001220-1"/>
    </source>
</evidence>
<sequence length="345" mass="37931">MTHKSKKNILVLFCGGTISMHKNEKTGALDVAHGADQFFKLEPRIVELANIDVHFIDNLDSTNMTHVQWEKIVNEIKKEYHNYDGFLITQGTNTLAYTSSAITWALLGIGKPVVLTGAQIPAEIISTDGRNNLVNALRVCTLNLGGVFVVFGSKIILGCRAKKVSESDLDAFKTFNKPDFGEIGVGLLIRDESRPGHTKELKVKNGFEDNIISITLVPGLKADFLKEMIDSGIKGMVLRGYGSGDIPYDFLPVLEYARKKKIPIVGTTQCPGGATVLGVNDAGLQALKAGLIQAYDMSMETMTTKLMWLIKQSVPYEKIKSKMHENMAGEIDTRKATVILNKELE</sequence>
<dbReference type="PIRSF" id="PIRSF001220">
    <property type="entry name" value="L-ASNase_gatD"/>
    <property type="match status" value="1"/>
</dbReference>
<dbReference type="InterPro" id="IPR040919">
    <property type="entry name" value="Asparaginase_C"/>
</dbReference>
<dbReference type="SUPFAM" id="SSF53774">
    <property type="entry name" value="Glutaminase/Asparaginase"/>
    <property type="match status" value="1"/>
</dbReference>
<dbReference type="GO" id="GO:0006520">
    <property type="term" value="P:amino acid metabolic process"/>
    <property type="evidence" value="ECO:0007669"/>
    <property type="project" value="InterPro"/>
</dbReference>
<keyword evidence="1" id="KW-0378">Hydrolase</keyword>
<dbReference type="GO" id="GO:0004067">
    <property type="term" value="F:asparaginase activity"/>
    <property type="evidence" value="ECO:0007669"/>
    <property type="project" value="UniProtKB-UniRule"/>
</dbReference>
<evidence type="ECO:0008006" key="7">
    <source>
        <dbReference type="Google" id="ProtNLM"/>
    </source>
</evidence>
<dbReference type="Gene3D" id="3.40.50.1170">
    <property type="entry name" value="L-asparaginase, N-terminal domain"/>
    <property type="match status" value="1"/>
</dbReference>
<dbReference type="Proteomes" id="UP000177026">
    <property type="component" value="Unassembled WGS sequence"/>
</dbReference>
<dbReference type="PRINTS" id="PR00139">
    <property type="entry name" value="ASNGLNASE"/>
</dbReference>
<dbReference type="Pfam" id="PF17763">
    <property type="entry name" value="Asparaginase_C"/>
    <property type="match status" value="1"/>
</dbReference>
<accession>A0A1F7GFP2</accession>
<dbReference type="SFLD" id="SFLDS00057">
    <property type="entry name" value="Glutaminase/Asparaginase"/>
    <property type="match status" value="1"/>
</dbReference>
<dbReference type="InterPro" id="IPR041725">
    <property type="entry name" value="L-asparaginase_I"/>
</dbReference>